<evidence type="ECO:0000313" key="5">
    <source>
        <dbReference type="Proteomes" id="UP000248553"/>
    </source>
</evidence>
<keyword evidence="3" id="KW-0996">Nickel insertion</keyword>
<dbReference type="PANTHER" id="PTHR33643">
    <property type="entry name" value="UREASE ACCESSORY PROTEIN D"/>
    <property type="match status" value="1"/>
</dbReference>
<reference evidence="5" key="1">
    <citation type="submission" date="2018-05" db="EMBL/GenBank/DDBJ databases">
        <authorList>
            <person name="Nie L."/>
        </authorList>
    </citation>
    <scope>NUCLEOTIDE SEQUENCE [LARGE SCALE GENOMIC DNA]</scope>
    <source>
        <strain evidence="5">NL</strain>
    </source>
</reference>
<accession>A0A328B448</accession>
<evidence type="ECO:0000256" key="2">
    <source>
        <dbReference type="ARBA" id="ARBA00023186"/>
    </source>
</evidence>
<dbReference type="InterPro" id="IPR002669">
    <property type="entry name" value="UreD"/>
</dbReference>
<dbReference type="RefSeq" id="WP_111480767.1">
    <property type="nucleotide sequence ID" value="NZ_QHKM01000016.1"/>
</dbReference>
<dbReference type="Pfam" id="PF01774">
    <property type="entry name" value="UreD"/>
    <property type="match status" value="1"/>
</dbReference>
<dbReference type="GO" id="GO:0005737">
    <property type="term" value="C:cytoplasm"/>
    <property type="evidence" value="ECO:0007669"/>
    <property type="project" value="UniProtKB-SubCell"/>
</dbReference>
<proteinExistence type="inferred from homology"/>
<dbReference type="GO" id="GO:0016151">
    <property type="term" value="F:nickel cation binding"/>
    <property type="evidence" value="ECO:0007669"/>
    <property type="project" value="UniProtKB-UniRule"/>
</dbReference>
<evidence type="ECO:0000256" key="1">
    <source>
        <dbReference type="ARBA" id="ARBA00007177"/>
    </source>
</evidence>
<dbReference type="OrthoDB" id="870989at2"/>
<evidence type="ECO:0000313" key="4">
    <source>
        <dbReference type="EMBL" id="RAK62180.1"/>
    </source>
</evidence>
<protein>
    <recommendedName>
        <fullName evidence="3">Urease accessory protein UreD</fullName>
    </recommendedName>
</protein>
<dbReference type="HAMAP" id="MF_01384">
    <property type="entry name" value="UreD"/>
    <property type="match status" value="1"/>
</dbReference>
<comment type="caution">
    <text evidence="4">The sequence shown here is derived from an EMBL/GenBank/DDBJ whole genome shotgun (WGS) entry which is preliminary data.</text>
</comment>
<name>A0A328B448_9BACT</name>
<evidence type="ECO:0000256" key="3">
    <source>
        <dbReference type="HAMAP-Rule" id="MF_01384"/>
    </source>
</evidence>
<comment type="subunit">
    <text evidence="3">UreD, UreF and UreG form a complex that acts as a GTP-hydrolysis-dependent molecular chaperone, activating the urease apoprotein by helping to assemble the nickel containing metallocenter of UreC. The UreE protein probably delivers the nickel.</text>
</comment>
<comment type="function">
    <text evidence="3">Required for maturation of urease via the functional incorporation of the urease nickel metallocenter.</text>
</comment>
<keyword evidence="5" id="KW-1185">Reference proteome</keyword>
<gene>
    <name evidence="3" type="primary">ureD</name>
    <name evidence="4" type="ORF">DLM85_24190</name>
</gene>
<dbReference type="Proteomes" id="UP000248553">
    <property type="component" value="Unassembled WGS sequence"/>
</dbReference>
<organism evidence="4 5">
    <name type="scientific">Hymenobacter edaphi</name>
    <dbReference type="NCBI Taxonomy" id="2211146"/>
    <lineage>
        <taxon>Bacteria</taxon>
        <taxon>Pseudomonadati</taxon>
        <taxon>Bacteroidota</taxon>
        <taxon>Cytophagia</taxon>
        <taxon>Cytophagales</taxon>
        <taxon>Hymenobacteraceae</taxon>
        <taxon>Hymenobacter</taxon>
    </lineage>
</organism>
<comment type="similarity">
    <text evidence="1 3">Belongs to the UreD family.</text>
</comment>
<comment type="subcellular location">
    <subcellularLocation>
        <location evidence="3">Cytoplasm</location>
    </subcellularLocation>
</comment>
<sequence>MTTPLPDHLAALPAAPARENWSEIDVALVRGHSRLVGSRSVQPLKLLNPRSNAAACHVVLSSYGGGLLAGDVIRLRVRARAGTQLFLGSQASTKVYRSGGGAVAEQLTEGEVEAGAAAVVFPDPVVPQAGSRYRQVQHWQVQPGALLLLADWFSAGRTDAGEQFAFDAYHAELRVRRAGHLRVLDRFSFEPAAHIAASPANFQQYQTTLSVYLVGTPGEERFERLGAALLALQMPGRRELHFHLPAHACALTVVPAREDVYVLRAAARRRLDLQPLLAALMQLVAAEDVLGYNPWERKY</sequence>
<dbReference type="AlphaFoldDB" id="A0A328B448"/>
<keyword evidence="3" id="KW-0963">Cytoplasm</keyword>
<dbReference type="EMBL" id="QHKM01000016">
    <property type="protein sequence ID" value="RAK62180.1"/>
    <property type="molecule type" value="Genomic_DNA"/>
</dbReference>
<dbReference type="PANTHER" id="PTHR33643:SF1">
    <property type="entry name" value="UREASE ACCESSORY PROTEIN D"/>
    <property type="match status" value="1"/>
</dbReference>
<keyword evidence="2 3" id="KW-0143">Chaperone</keyword>